<evidence type="ECO:0000313" key="2">
    <source>
        <dbReference type="Proteomes" id="UP001576774"/>
    </source>
</evidence>
<reference evidence="1 2" key="1">
    <citation type="submission" date="2024-09" db="EMBL/GenBank/DDBJ databases">
        <title>Floridaenema gen nov. (Aerosakkonemataceae, Aerosakkonematales ord. nov., Cyanobacteria) from benthic tropical and subtropical fresh waters, with the description of four new species.</title>
        <authorList>
            <person name="Moretto J.A."/>
            <person name="Berthold D.E."/>
            <person name="Lefler F.W."/>
            <person name="Huang I.-S."/>
            <person name="Laughinghouse H. IV."/>
        </authorList>
    </citation>
    <scope>NUCLEOTIDE SEQUENCE [LARGE SCALE GENOMIC DNA]</scope>
    <source>
        <strain evidence="1 2">BLCC-F46</strain>
    </source>
</reference>
<gene>
    <name evidence="1" type="ORF">ACE1CC_05765</name>
</gene>
<evidence type="ECO:0000313" key="1">
    <source>
        <dbReference type="EMBL" id="MFB2876381.1"/>
    </source>
</evidence>
<keyword evidence="2" id="KW-1185">Reference proteome</keyword>
<dbReference type="EMBL" id="JBHFNQ010000049">
    <property type="protein sequence ID" value="MFB2876381.1"/>
    <property type="molecule type" value="Genomic_DNA"/>
</dbReference>
<dbReference type="RefSeq" id="WP_413269518.1">
    <property type="nucleotide sequence ID" value="NZ_JBHFNQ010000049.1"/>
</dbReference>
<organism evidence="1 2">
    <name type="scientific">Floridaenema aerugineum BLCC-F46</name>
    <dbReference type="NCBI Taxonomy" id="3153654"/>
    <lineage>
        <taxon>Bacteria</taxon>
        <taxon>Bacillati</taxon>
        <taxon>Cyanobacteriota</taxon>
        <taxon>Cyanophyceae</taxon>
        <taxon>Oscillatoriophycideae</taxon>
        <taxon>Aerosakkonematales</taxon>
        <taxon>Aerosakkonemataceae</taxon>
        <taxon>Floridanema</taxon>
        <taxon>Floridanema aerugineum</taxon>
    </lineage>
</organism>
<name>A0ABV4X1I9_9CYAN</name>
<comment type="caution">
    <text evidence="1">The sequence shown here is derived from an EMBL/GenBank/DDBJ whole genome shotgun (WGS) entry which is preliminary data.</text>
</comment>
<accession>A0ABV4X1I9</accession>
<proteinExistence type="predicted"/>
<dbReference type="Proteomes" id="UP001576774">
    <property type="component" value="Unassembled WGS sequence"/>
</dbReference>
<sequence>MSLLSFIAFHHNTERAWQWWSHRQSKHLFHEAERIRNGLLQDSCAIRRMLESLVINEGNISPELSQDYLGKIEKIYRSLEELSDRLAPMNSEYSLPLGIESLAALWCQKNPHLKISLEIPTDWRQESPELSLVILQIIDELLQINLLNELTKRDVSINLKLEKTIAQLTVCISYSDKATLNFYAKSSNLDYLSKTFKVLTSGKCYRRQKDLTEIWYFQWGESVKRGN</sequence>
<protein>
    <submittedName>
        <fullName evidence="1">Uncharacterized protein</fullName>
    </submittedName>
</protein>